<dbReference type="Gene3D" id="3.30.9.10">
    <property type="entry name" value="D-Amino Acid Oxidase, subunit A, domain 2"/>
    <property type="match status" value="1"/>
</dbReference>
<keyword evidence="7" id="KW-1185">Reference proteome</keyword>
<dbReference type="InterPro" id="IPR036188">
    <property type="entry name" value="FAD/NAD-bd_sf"/>
</dbReference>
<dbReference type="InterPro" id="IPR002938">
    <property type="entry name" value="FAD-bd"/>
</dbReference>
<evidence type="ECO:0000256" key="2">
    <source>
        <dbReference type="ARBA" id="ARBA00022827"/>
    </source>
</evidence>
<dbReference type="AlphaFoldDB" id="A0AAN6MAF1"/>
<keyword evidence="2" id="KW-0274">FAD</keyword>
<dbReference type="PRINTS" id="PR00420">
    <property type="entry name" value="RNGMNOXGNASE"/>
</dbReference>
<dbReference type="PANTHER" id="PTHR43004:SF20">
    <property type="entry name" value="2-MONOOXYGENASE, PUTATIVE (AFU_ORTHOLOGUE AFUA_1G13660)-RELATED"/>
    <property type="match status" value="1"/>
</dbReference>
<dbReference type="GO" id="GO:0016709">
    <property type="term" value="F:oxidoreductase activity, acting on paired donors, with incorporation or reduction of molecular oxygen, NAD(P)H as one donor, and incorporation of one atom of oxygen"/>
    <property type="evidence" value="ECO:0007669"/>
    <property type="project" value="UniProtKB-ARBA"/>
</dbReference>
<dbReference type="EMBL" id="MU856561">
    <property type="protein sequence ID" value="KAK3896534.1"/>
    <property type="molecule type" value="Genomic_DNA"/>
</dbReference>
<accession>A0AAN6MAF1</accession>
<keyword evidence="4" id="KW-1133">Transmembrane helix</keyword>
<organism evidence="6 7">
    <name type="scientific">Staphylotrichum tortipilum</name>
    <dbReference type="NCBI Taxonomy" id="2831512"/>
    <lineage>
        <taxon>Eukaryota</taxon>
        <taxon>Fungi</taxon>
        <taxon>Dikarya</taxon>
        <taxon>Ascomycota</taxon>
        <taxon>Pezizomycotina</taxon>
        <taxon>Sordariomycetes</taxon>
        <taxon>Sordariomycetidae</taxon>
        <taxon>Sordariales</taxon>
        <taxon>Chaetomiaceae</taxon>
        <taxon>Staphylotrichum</taxon>
    </lineage>
</organism>
<evidence type="ECO:0000256" key="4">
    <source>
        <dbReference type="SAM" id="Phobius"/>
    </source>
</evidence>
<gene>
    <name evidence="6" type="ORF">C8A05DRAFT_20503</name>
</gene>
<keyword evidence="4" id="KW-0812">Transmembrane</keyword>
<evidence type="ECO:0000256" key="3">
    <source>
        <dbReference type="ARBA" id="ARBA00023002"/>
    </source>
</evidence>
<dbReference type="Pfam" id="PF01494">
    <property type="entry name" value="FAD_binding_3"/>
    <property type="match status" value="1"/>
</dbReference>
<keyword evidence="6" id="KW-0503">Monooxygenase</keyword>
<reference evidence="6" key="1">
    <citation type="journal article" date="2023" name="Mol. Phylogenet. Evol.">
        <title>Genome-scale phylogeny and comparative genomics of the fungal order Sordariales.</title>
        <authorList>
            <person name="Hensen N."/>
            <person name="Bonometti L."/>
            <person name="Westerberg I."/>
            <person name="Brannstrom I.O."/>
            <person name="Guillou S."/>
            <person name="Cros-Aarteil S."/>
            <person name="Calhoun S."/>
            <person name="Haridas S."/>
            <person name="Kuo A."/>
            <person name="Mondo S."/>
            <person name="Pangilinan J."/>
            <person name="Riley R."/>
            <person name="LaButti K."/>
            <person name="Andreopoulos B."/>
            <person name="Lipzen A."/>
            <person name="Chen C."/>
            <person name="Yan M."/>
            <person name="Daum C."/>
            <person name="Ng V."/>
            <person name="Clum A."/>
            <person name="Steindorff A."/>
            <person name="Ohm R.A."/>
            <person name="Martin F."/>
            <person name="Silar P."/>
            <person name="Natvig D.O."/>
            <person name="Lalanne C."/>
            <person name="Gautier V."/>
            <person name="Ament-Velasquez S.L."/>
            <person name="Kruys A."/>
            <person name="Hutchinson M.I."/>
            <person name="Powell A.J."/>
            <person name="Barry K."/>
            <person name="Miller A.N."/>
            <person name="Grigoriev I.V."/>
            <person name="Debuchy R."/>
            <person name="Gladieux P."/>
            <person name="Hiltunen Thoren M."/>
            <person name="Johannesson H."/>
        </authorList>
    </citation>
    <scope>NUCLEOTIDE SEQUENCE</scope>
    <source>
        <strain evidence="6">CBS 103.79</strain>
    </source>
</reference>
<evidence type="ECO:0000313" key="7">
    <source>
        <dbReference type="Proteomes" id="UP001303889"/>
    </source>
</evidence>
<evidence type="ECO:0000256" key="1">
    <source>
        <dbReference type="ARBA" id="ARBA00022630"/>
    </source>
</evidence>
<sequence>MTPEEVSKVDVLIIGAGPAGLMLATWLARLGVKTRIVDKRFDRINSGQADGLQSRTFEIFDSLGFGQDVWRQANHMLEIRFWNPDQEGQLYRSDAIIDTKAGLSRFQQATLHQGCIEDYIFKYIQKHSDITVERALMPESLTIDAAQAESDDAYPVSITLRELPKPADEAPAANGNGNKIPNGLYRSNLAADPNAALLQSAQATSGTRTEKILAKYVVGCDGAHSWTRRQIGSVMEGEQTDYVWGVLDIVPVTDFREC</sequence>
<keyword evidence="3" id="KW-0560">Oxidoreductase</keyword>
<reference evidence="6" key="2">
    <citation type="submission" date="2023-05" db="EMBL/GenBank/DDBJ databases">
        <authorList>
            <consortium name="Lawrence Berkeley National Laboratory"/>
            <person name="Steindorff A."/>
            <person name="Hensen N."/>
            <person name="Bonometti L."/>
            <person name="Westerberg I."/>
            <person name="Brannstrom I.O."/>
            <person name="Guillou S."/>
            <person name="Cros-Aarteil S."/>
            <person name="Calhoun S."/>
            <person name="Haridas S."/>
            <person name="Kuo A."/>
            <person name="Mondo S."/>
            <person name="Pangilinan J."/>
            <person name="Riley R."/>
            <person name="Labutti K."/>
            <person name="Andreopoulos B."/>
            <person name="Lipzen A."/>
            <person name="Chen C."/>
            <person name="Yanf M."/>
            <person name="Daum C."/>
            <person name="Ng V."/>
            <person name="Clum A."/>
            <person name="Ohm R."/>
            <person name="Martin F."/>
            <person name="Silar P."/>
            <person name="Natvig D."/>
            <person name="Lalanne C."/>
            <person name="Gautier V."/>
            <person name="Ament-Velasquez S.L."/>
            <person name="Kruys A."/>
            <person name="Hutchinson M.I."/>
            <person name="Powell A.J."/>
            <person name="Barry K."/>
            <person name="Miller A.N."/>
            <person name="Grigoriev I.V."/>
            <person name="Debuchy R."/>
            <person name="Gladieux P."/>
            <person name="Thoren M.H."/>
            <person name="Johannesson H."/>
        </authorList>
    </citation>
    <scope>NUCLEOTIDE SEQUENCE</scope>
    <source>
        <strain evidence="6">CBS 103.79</strain>
    </source>
</reference>
<keyword evidence="4" id="KW-0472">Membrane</keyword>
<dbReference type="Gene3D" id="3.50.50.60">
    <property type="entry name" value="FAD/NAD(P)-binding domain"/>
    <property type="match status" value="1"/>
</dbReference>
<dbReference type="InterPro" id="IPR050641">
    <property type="entry name" value="RIFMO-like"/>
</dbReference>
<name>A0AAN6MAF1_9PEZI</name>
<dbReference type="PANTHER" id="PTHR43004">
    <property type="entry name" value="TRK SYSTEM POTASSIUM UPTAKE PROTEIN"/>
    <property type="match status" value="1"/>
</dbReference>
<dbReference type="Proteomes" id="UP001303889">
    <property type="component" value="Unassembled WGS sequence"/>
</dbReference>
<proteinExistence type="predicted"/>
<keyword evidence="1" id="KW-0285">Flavoprotein</keyword>
<feature type="transmembrane region" description="Helical" evidence="4">
    <location>
        <begin position="12"/>
        <end position="32"/>
    </location>
</feature>
<feature type="domain" description="FAD-binding" evidence="5">
    <location>
        <begin position="8"/>
        <end position="256"/>
    </location>
</feature>
<evidence type="ECO:0000259" key="5">
    <source>
        <dbReference type="Pfam" id="PF01494"/>
    </source>
</evidence>
<dbReference type="SUPFAM" id="SSF51905">
    <property type="entry name" value="FAD/NAD(P)-binding domain"/>
    <property type="match status" value="1"/>
</dbReference>
<comment type="caution">
    <text evidence="6">The sequence shown here is derived from an EMBL/GenBank/DDBJ whole genome shotgun (WGS) entry which is preliminary data.</text>
</comment>
<evidence type="ECO:0000313" key="6">
    <source>
        <dbReference type="EMBL" id="KAK3896534.1"/>
    </source>
</evidence>
<dbReference type="GO" id="GO:0071949">
    <property type="term" value="F:FAD binding"/>
    <property type="evidence" value="ECO:0007669"/>
    <property type="project" value="InterPro"/>
</dbReference>
<protein>
    <submittedName>
        <fullName evidence="6">FAD-binding monooxygenase</fullName>
    </submittedName>
</protein>